<reference evidence="1" key="1">
    <citation type="submission" date="2022-11" db="EMBL/GenBank/DDBJ databases">
        <title>Genome Resource of Sclerotinia nivalis Strain SnTB1, a Plant Pathogen Isolated from American Ginseng.</title>
        <authorList>
            <person name="Fan S."/>
        </authorList>
    </citation>
    <scope>NUCLEOTIDE SEQUENCE</scope>
    <source>
        <strain evidence="1">SnTB1</strain>
    </source>
</reference>
<evidence type="ECO:0000313" key="2">
    <source>
        <dbReference type="Proteomes" id="UP001152300"/>
    </source>
</evidence>
<dbReference type="AlphaFoldDB" id="A0A9X0AR92"/>
<dbReference type="Proteomes" id="UP001152300">
    <property type="component" value="Unassembled WGS sequence"/>
</dbReference>
<gene>
    <name evidence="1" type="ORF">OCU04_004834</name>
</gene>
<evidence type="ECO:0000313" key="1">
    <source>
        <dbReference type="EMBL" id="KAJ8067490.1"/>
    </source>
</evidence>
<proteinExistence type="predicted"/>
<protein>
    <submittedName>
        <fullName evidence="1">Uncharacterized protein</fullName>
    </submittedName>
</protein>
<dbReference type="EMBL" id="JAPEIS010000004">
    <property type="protein sequence ID" value="KAJ8067490.1"/>
    <property type="molecule type" value="Genomic_DNA"/>
</dbReference>
<organism evidence="1 2">
    <name type="scientific">Sclerotinia nivalis</name>
    <dbReference type="NCBI Taxonomy" id="352851"/>
    <lineage>
        <taxon>Eukaryota</taxon>
        <taxon>Fungi</taxon>
        <taxon>Dikarya</taxon>
        <taxon>Ascomycota</taxon>
        <taxon>Pezizomycotina</taxon>
        <taxon>Leotiomycetes</taxon>
        <taxon>Helotiales</taxon>
        <taxon>Sclerotiniaceae</taxon>
        <taxon>Sclerotinia</taxon>
    </lineage>
</organism>
<comment type="caution">
    <text evidence="1">The sequence shown here is derived from an EMBL/GenBank/DDBJ whole genome shotgun (WGS) entry which is preliminary data.</text>
</comment>
<sequence>MAFFNVRAYLPTNNFLGLIVVKDEPVRGTLADLDEEVEAEDVDDIVDAMR</sequence>
<keyword evidence="2" id="KW-1185">Reference proteome</keyword>
<name>A0A9X0AR92_9HELO</name>
<accession>A0A9X0AR92</accession>